<evidence type="ECO:0000313" key="1">
    <source>
        <dbReference type="EMBL" id="BCJ34185.1"/>
    </source>
</evidence>
<name>A0A7R7DM36_9ACTN</name>
<keyword evidence="2" id="KW-1185">Reference proteome</keyword>
<dbReference type="KEGG" id="atl:Athai_16880"/>
<evidence type="ECO:0008006" key="3">
    <source>
        <dbReference type="Google" id="ProtNLM"/>
    </source>
</evidence>
<dbReference type="EMBL" id="AP023355">
    <property type="protein sequence ID" value="BCJ34185.1"/>
    <property type="molecule type" value="Genomic_DNA"/>
</dbReference>
<dbReference type="AlphaFoldDB" id="A0A7R7DM36"/>
<reference evidence="1 2" key="1">
    <citation type="submission" date="2020-08" db="EMBL/GenBank/DDBJ databases">
        <title>Whole genome shotgun sequence of Actinocatenispora thailandica NBRC 105041.</title>
        <authorList>
            <person name="Komaki H."/>
            <person name="Tamura T."/>
        </authorList>
    </citation>
    <scope>NUCLEOTIDE SEQUENCE [LARGE SCALE GENOMIC DNA]</scope>
    <source>
        <strain evidence="1 2">NBRC 105041</strain>
    </source>
</reference>
<gene>
    <name evidence="1" type="ORF">Athai_16880</name>
</gene>
<protein>
    <recommendedName>
        <fullName evidence="3">Antibiotic biosynthesis monooxygenase</fullName>
    </recommendedName>
</protein>
<dbReference type="Proteomes" id="UP000611640">
    <property type="component" value="Chromosome"/>
</dbReference>
<dbReference type="SUPFAM" id="SSF54909">
    <property type="entry name" value="Dimeric alpha+beta barrel"/>
    <property type="match status" value="1"/>
</dbReference>
<proteinExistence type="predicted"/>
<accession>A0A7R7DM36</accession>
<evidence type="ECO:0000313" key="2">
    <source>
        <dbReference type="Proteomes" id="UP000611640"/>
    </source>
</evidence>
<dbReference type="InterPro" id="IPR011008">
    <property type="entry name" value="Dimeric_a/b-barrel"/>
</dbReference>
<dbReference type="Gene3D" id="3.30.70.100">
    <property type="match status" value="2"/>
</dbReference>
<dbReference type="RefSeq" id="WP_203960939.1">
    <property type="nucleotide sequence ID" value="NZ_AP023355.1"/>
</dbReference>
<organism evidence="1 2">
    <name type="scientific">Actinocatenispora thailandica</name>
    <dbReference type="NCBI Taxonomy" id="227318"/>
    <lineage>
        <taxon>Bacteria</taxon>
        <taxon>Bacillati</taxon>
        <taxon>Actinomycetota</taxon>
        <taxon>Actinomycetes</taxon>
        <taxon>Micromonosporales</taxon>
        <taxon>Micromonosporaceae</taxon>
        <taxon>Actinocatenispora</taxon>
    </lineage>
</organism>
<sequence length="228" mass="24039">MWTDDEPVPDPRRAAAGVALIGEWEVRPGDQRRAADAVLAAWRETAPPVGLLSHHCLLGEDGVTVLHYQQWTRPGAPRAFAGGARRRWLDAVRARVPGIDHRRVTACHGYRSTVRAPAAPATGCLVTVTVDFAGTDPYRAREWVDGVFAAAGTPEPGAASGLIAAHFHTGLDGTRAVNLAEWTTAAAHRAAARTPAPRLRAAAGGAPGVAGIAVARFTPYRGISVSTR</sequence>